<gene>
    <name evidence="2" type="ORF">SAMN06295960_1882</name>
</gene>
<dbReference type="PANTHER" id="PTHR30212">
    <property type="entry name" value="PROTEIN YIIM"/>
    <property type="match status" value="1"/>
</dbReference>
<feature type="domain" description="MOSC" evidence="1">
    <location>
        <begin position="31"/>
        <end position="165"/>
    </location>
</feature>
<evidence type="ECO:0000313" key="3">
    <source>
        <dbReference type="Proteomes" id="UP000193834"/>
    </source>
</evidence>
<dbReference type="GO" id="GO:0030170">
    <property type="term" value="F:pyridoxal phosphate binding"/>
    <property type="evidence" value="ECO:0007669"/>
    <property type="project" value="InterPro"/>
</dbReference>
<dbReference type="PROSITE" id="PS51340">
    <property type="entry name" value="MOSC"/>
    <property type="match status" value="1"/>
</dbReference>
<dbReference type="STRING" id="1852522.SAMN06295960_1882"/>
<dbReference type="GO" id="GO:0030151">
    <property type="term" value="F:molybdenum ion binding"/>
    <property type="evidence" value="ECO:0007669"/>
    <property type="project" value="InterPro"/>
</dbReference>
<dbReference type="SUPFAM" id="SSF50800">
    <property type="entry name" value="PK beta-barrel domain-like"/>
    <property type="match status" value="1"/>
</dbReference>
<dbReference type="OrthoDB" id="9786134at2"/>
<dbReference type="InterPro" id="IPR011037">
    <property type="entry name" value="Pyrv_Knase-like_insert_dom_sf"/>
</dbReference>
<dbReference type="InterPro" id="IPR005163">
    <property type="entry name" value="Tri_helical_YiiM-like"/>
</dbReference>
<dbReference type="EMBL" id="FXAZ01000002">
    <property type="protein sequence ID" value="SMG33799.1"/>
    <property type="molecule type" value="Genomic_DNA"/>
</dbReference>
<evidence type="ECO:0000259" key="1">
    <source>
        <dbReference type="PROSITE" id="PS51340"/>
    </source>
</evidence>
<proteinExistence type="predicted"/>
<reference evidence="2 3" key="1">
    <citation type="submission" date="2017-04" db="EMBL/GenBank/DDBJ databases">
        <authorList>
            <person name="Afonso C.L."/>
            <person name="Miller P.J."/>
            <person name="Scott M.A."/>
            <person name="Spackman E."/>
            <person name="Goraichik I."/>
            <person name="Dimitrov K.M."/>
            <person name="Suarez D.L."/>
            <person name="Swayne D.E."/>
        </authorList>
    </citation>
    <scope>NUCLEOTIDE SEQUENCE [LARGE SCALE GENOMIC DNA]</scope>
    <source>
        <strain evidence="2 3">11</strain>
    </source>
</reference>
<sequence length="217" mass="24251">MQAQLVALSVGTPAESLIHNGKPILSGMLKQAVSHELWLDTLGFEGDGQADTKHHGGPDKAVCVYCIEHYDYWSKRFNRELPQAGFGENLTTQGLLEEDIHIGDIFELGGAIVQVTQPRQPCFKLSARYQLPELPLWMQETGYTGYYLRVLTPGKVQPAQLMKRITADPAALSITRANEVMHQKLHGREGLEAFIQHPALSESWRSTFAKRLARDLS</sequence>
<dbReference type="PANTHER" id="PTHR30212:SF4">
    <property type="entry name" value="MOSC DOMAIN-CONTAINING PROTEIN"/>
    <property type="match status" value="1"/>
</dbReference>
<organism evidence="2 3">
    <name type="scientific">Paenibacillus aquistagni</name>
    <dbReference type="NCBI Taxonomy" id="1852522"/>
    <lineage>
        <taxon>Bacteria</taxon>
        <taxon>Bacillati</taxon>
        <taxon>Bacillota</taxon>
        <taxon>Bacilli</taxon>
        <taxon>Bacillales</taxon>
        <taxon>Paenibacillaceae</taxon>
        <taxon>Paenibacillus</taxon>
    </lineage>
</organism>
<name>A0A1X7JZM9_9BACL</name>
<dbReference type="Proteomes" id="UP000193834">
    <property type="component" value="Unassembled WGS sequence"/>
</dbReference>
<dbReference type="InterPro" id="IPR052353">
    <property type="entry name" value="Benzoxazolinone_Detox_Enz"/>
</dbReference>
<keyword evidence="3" id="KW-1185">Reference proteome</keyword>
<dbReference type="InterPro" id="IPR005302">
    <property type="entry name" value="MoCF_Sase_C"/>
</dbReference>
<dbReference type="RefSeq" id="WP_085494126.1">
    <property type="nucleotide sequence ID" value="NZ_FXAZ01000002.1"/>
</dbReference>
<dbReference type="Pfam" id="PF03475">
    <property type="entry name" value="YiiM_3-alpha"/>
    <property type="match status" value="1"/>
</dbReference>
<dbReference type="Pfam" id="PF03473">
    <property type="entry name" value="MOSC"/>
    <property type="match status" value="1"/>
</dbReference>
<protein>
    <submittedName>
        <fullName evidence="2">MOSC domain-containing protein YiiM</fullName>
    </submittedName>
</protein>
<accession>A0A1X7JZM9</accession>
<dbReference type="GO" id="GO:0003824">
    <property type="term" value="F:catalytic activity"/>
    <property type="evidence" value="ECO:0007669"/>
    <property type="project" value="InterPro"/>
</dbReference>
<evidence type="ECO:0000313" key="2">
    <source>
        <dbReference type="EMBL" id="SMG33799.1"/>
    </source>
</evidence>
<dbReference type="AlphaFoldDB" id="A0A1X7JZM9"/>
<dbReference type="Gene3D" id="2.40.33.20">
    <property type="entry name" value="PK beta-barrel domain-like"/>
    <property type="match status" value="1"/>
</dbReference>